<evidence type="ECO:0000256" key="6">
    <source>
        <dbReference type="ARBA" id="ARBA00022918"/>
    </source>
</evidence>
<evidence type="ECO:0008006" key="13">
    <source>
        <dbReference type="Google" id="ProtNLM"/>
    </source>
</evidence>
<gene>
    <name evidence="11" type="ORF">CXB51_008105</name>
</gene>
<feature type="domain" description="Reverse transcriptase RNase H-like" evidence="9">
    <location>
        <begin position="262"/>
        <end position="353"/>
    </location>
</feature>
<dbReference type="PANTHER" id="PTHR35046">
    <property type="entry name" value="ZINC KNUCKLE (CCHC-TYPE) FAMILY PROTEIN"/>
    <property type="match status" value="1"/>
</dbReference>
<dbReference type="SUPFAM" id="SSF56672">
    <property type="entry name" value="DNA/RNA polymerases"/>
    <property type="match status" value="1"/>
</dbReference>
<evidence type="ECO:0000256" key="3">
    <source>
        <dbReference type="ARBA" id="ARBA00022722"/>
    </source>
</evidence>
<evidence type="ECO:0000259" key="8">
    <source>
        <dbReference type="Pfam" id="PF00078"/>
    </source>
</evidence>
<keyword evidence="2" id="KW-0548">Nucleotidyltransferase</keyword>
<keyword evidence="1" id="KW-0808">Transferase</keyword>
<dbReference type="Pfam" id="PF17917">
    <property type="entry name" value="RT_RNaseH"/>
    <property type="match status" value="1"/>
</dbReference>
<dbReference type="GO" id="GO:0003676">
    <property type="term" value="F:nucleic acid binding"/>
    <property type="evidence" value="ECO:0007669"/>
    <property type="project" value="InterPro"/>
</dbReference>
<sequence>MEGSIGQFAHLPRTRGSSPGHGGEERSPPAPASGHWAALAYALHAPPYTAVGRLKAFVFLVNRSEEIGDDDSLACWLRRRWGTSGRIGVPIAAFGLQYGLGCNQVLLVPKKDGSWRMCIDCCAINKITIKYRHPIPRLNDMLDELSGAQLFLKINLKSGYHQIRMQEGDEWKTSFKTKYGLYEWLQVIGRSRSAFACGVRSSTKRGFVVSARGLEVDQEKVKAINEWLHPMNISRVQSFQWLASFYRRFVPNFSTIVAPLIDIRGDASRIGIRAVLTQHGRPIAYFSKKLNGATLHYPTYDKYALIQALETWQHYLWPKEFVIHTNHEALKPLRGQTKLNKPHAKWVEYLESFPYVIKYKKGKENIVANALSRRYALVNQLDSKLLGFEFLKDLYQTDIDFGEEYKCCMQGAYEKYYHHEGYLFREGKLCIPNGSVREVLVNEAHGGRLMATFKLLKYWPYCKNIFIGQVRPMYCLQESKVVDQTAWFVYAIAHPGCTIVFEKWLILCLVTRLMMPLTLPICFSRKLSGCTEYPTPSSPIGIQKFLATFGGRYEGTIIRKNLKSWEECLPHVEFTYNRTIHSATKHSPFEVVYGLNPITPLDLVPLPSTQLVHVDGKRKADFVKQLHQRVKDNIKRRTEQYVRGANKGHKRVVFKLEDWVWIHMHKERFPEQRKLKLQPKGDGPFQMLERINDNVYKIDLPSEYGVSASFKVDNLSPFNVGDGLGTNRLEEGRNDASLATELIVEPLELPSEPITRARAKRFQESISSYINQTCKEGVFEQQVNNSTSSCCNALQADLARFSSKEFNSIQS</sequence>
<evidence type="ECO:0000256" key="1">
    <source>
        <dbReference type="ARBA" id="ARBA00022679"/>
    </source>
</evidence>
<keyword evidence="6" id="KW-0695">RNA-directed DNA polymerase</keyword>
<keyword evidence="12" id="KW-1185">Reference proteome</keyword>
<keyword evidence="3" id="KW-0540">Nuclease</keyword>
<dbReference type="AlphaFoldDB" id="A0A8J6D7V0"/>
<dbReference type="InterPro" id="IPR036397">
    <property type="entry name" value="RNaseH_sf"/>
</dbReference>
<keyword evidence="4" id="KW-0255">Endonuclease</keyword>
<dbReference type="Gene3D" id="3.30.70.270">
    <property type="match status" value="2"/>
</dbReference>
<dbReference type="PANTHER" id="PTHR35046:SF9">
    <property type="entry name" value="RNA-DIRECTED DNA POLYMERASE"/>
    <property type="match status" value="1"/>
</dbReference>
<evidence type="ECO:0000256" key="4">
    <source>
        <dbReference type="ARBA" id="ARBA00022759"/>
    </source>
</evidence>
<protein>
    <recommendedName>
        <fullName evidence="13">Transposon Ty3-I Gag-Pol polyprotein</fullName>
    </recommendedName>
</protein>
<dbReference type="InterPro" id="IPR043502">
    <property type="entry name" value="DNA/RNA_pol_sf"/>
</dbReference>
<comment type="caution">
    <text evidence="11">The sequence shown here is derived from an EMBL/GenBank/DDBJ whole genome shotgun (WGS) entry which is preliminary data.</text>
</comment>
<feature type="domain" description="Reverse transcriptase" evidence="8">
    <location>
        <begin position="108"/>
        <end position="185"/>
    </location>
</feature>
<dbReference type="EMBL" id="JAHUZN010000004">
    <property type="protein sequence ID" value="KAG8496940.1"/>
    <property type="molecule type" value="Genomic_DNA"/>
</dbReference>
<evidence type="ECO:0000256" key="5">
    <source>
        <dbReference type="ARBA" id="ARBA00022801"/>
    </source>
</evidence>
<dbReference type="GO" id="GO:0016787">
    <property type="term" value="F:hydrolase activity"/>
    <property type="evidence" value="ECO:0007669"/>
    <property type="project" value="UniProtKB-KW"/>
</dbReference>
<dbReference type="InterPro" id="IPR056924">
    <property type="entry name" value="SH3_Tf2-1"/>
</dbReference>
<dbReference type="OrthoDB" id="1935586at2759"/>
<dbReference type="CDD" id="cd01647">
    <property type="entry name" value="RT_LTR"/>
    <property type="match status" value="1"/>
</dbReference>
<evidence type="ECO:0000313" key="11">
    <source>
        <dbReference type="EMBL" id="KAG8496940.1"/>
    </source>
</evidence>
<keyword evidence="5" id="KW-0378">Hydrolase</keyword>
<dbReference type="InterPro" id="IPR041373">
    <property type="entry name" value="RT_RNaseH"/>
</dbReference>
<dbReference type="Pfam" id="PF24626">
    <property type="entry name" value="SH3_Tf2-1"/>
    <property type="match status" value="1"/>
</dbReference>
<dbReference type="Gene3D" id="3.30.420.10">
    <property type="entry name" value="Ribonuclease H-like superfamily/Ribonuclease H"/>
    <property type="match status" value="1"/>
</dbReference>
<evidence type="ECO:0000313" key="12">
    <source>
        <dbReference type="Proteomes" id="UP000701853"/>
    </source>
</evidence>
<dbReference type="Proteomes" id="UP000701853">
    <property type="component" value="Chromosome 4"/>
</dbReference>
<evidence type="ECO:0000259" key="10">
    <source>
        <dbReference type="Pfam" id="PF24626"/>
    </source>
</evidence>
<dbReference type="Gene3D" id="3.10.10.10">
    <property type="entry name" value="HIV Type 1 Reverse Transcriptase, subunit A, domain 1"/>
    <property type="match status" value="1"/>
</dbReference>
<proteinExistence type="predicted"/>
<organism evidence="11 12">
    <name type="scientific">Gossypium anomalum</name>
    <dbReference type="NCBI Taxonomy" id="47600"/>
    <lineage>
        <taxon>Eukaryota</taxon>
        <taxon>Viridiplantae</taxon>
        <taxon>Streptophyta</taxon>
        <taxon>Embryophyta</taxon>
        <taxon>Tracheophyta</taxon>
        <taxon>Spermatophyta</taxon>
        <taxon>Magnoliopsida</taxon>
        <taxon>eudicotyledons</taxon>
        <taxon>Gunneridae</taxon>
        <taxon>Pentapetalae</taxon>
        <taxon>rosids</taxon>
        <taxon>malvids</taxon>
        <taxon>Malvales</taxon>
        <taxon>Malvaceae</taxon>
        <taxon>Malvoideae</taxon>
        <taxon>Gossypium</taxon>
    </lineage>
</organism>
<dbReference type="GO" id="GO:0003964">
    <property type="term" value="F:RNA-directed DNA polymerase activity"/>
    <property type="evidence" value="ECO:0007669"/>
    <property type="project" value="UniProtKB-KW"/>
</dbReference>
<dbReference type="Pfam" id="PF00078">
    <property type="entry name" value="RVT_1"/>
    <property type="match status" value="1"/>
</dbReference>
<evidence type="ECO:0000256" key="7">
    <source>
        <dbReference type="SAM" id="MobiDB-lite"/>
    </source>
</evidence>
<dbReference type="InterPro" id="IPR043128">
    <property type="entry name" value="Rev_trsase/Diguanyl_cyclase"/>
</dbReference>
<reference evidence="11 12" key="1">
    <citation type="journal article" date="2021" name="bioRxiv">
        <title>The Gossypium anomalum genome as a resource for cotton improvement and evolutionary analysis of hybrid incompatibility.</title>
        <authorList>
            <person name="Grover C.E."/>
            <person name="Yuan D."/>
            <person name="Arick M.A."/>
            <person name="Miller E.R."/>
            <person name="Hu G."/>
            <person name="Peterson D.G."/>
            <person name="Wendel J.F."/>
            <person name="Udall J.A."/>
        </authorList>
    </citation>
    <scope>NUCLEOTIDE SEQUENCE [LARGE SCALE GENOMIC DNA]</scope>
    <source>
        <strain evidence="11">JFW-Udall</strain>
        <tissue evidence="11">Leaf</tissue>
    </source>
</reference>
<feature type="domain" description="Tf2-1-like SH3-like" evidence="10">
    <location>
        <begin position="658"/>
        <end position="718"/>
    </location>
</feature>
<evidence type="ECO:0000256" key="2">
    <source>
        <dbReference type="ARBA" id="ARBA00022695"/>
    </source>
</evidence>
<dbReference type="CDD" id="cd09274">
    <property type="entry name" value="RNase_HI_RT_Ty3"/>
    <property type="match status" value="1"/>
</dbReference>
<feature type="region of interest" description="Disordered" evidence="7">
    <location>
        <begin position="1"/>
        <end position="31"/>
    </location>
</feature>
<dbReference type="GO" id="GO:0004519">
    <property type="term" value="F:endonuclease activity"/>
    <property type="evidence" value="ECO:0007669"/>
    <property type="project" value="UniProtKB-KW"/>
</dbReference>
<evidence type="ECO:0000259" key="9">
    <source>
        <dbReference type="Pfam" id="PF17917"/>
    </source>
</evidence>
<dbReference type="InterPro" id="IPR000477">
    <property type="entry name" value="RT_dom"/>
</dbReference>
<name>A0A8J6D7V0_9ROSI</name>
<accession>A0A8J6D7V0</accession>